<feature type="domain" description="Survival protein SurE-like phosphatase/nucleotidase" evidence="6">
    <location>
        <begin position="184"/>
        <end position="290"/>
    </location>
</feature>
<comment type="caution">
    <text evidence="7">The sequence shown here is derived from an EMBL/GenBank/DDBJ whole genome shotgun (WGS) entry which is preliminary data.</text>
</comment>
<dbReference type="Gene3D" id="3.40.1210.10">
    <property type="entry name" value="Survival protein SurE-like phosphatase/nucleotidase"/>
    <property type="match status" value="1"/>
</dbReference>
<dbReference type="InterPro" id="IPR002828">
    <property type="entry name" value="SurE-like_Pase/nucleotidase"/>
</dbReference>
<keyword evidence="2" id="KW-0479">Metal-binding</keyword>
<reference evidence="7 8" key="1">
    <citation type="submission" date="2024-01" db="EMBL/GenBank/DDBJ databases">
        <title>The genomes of 5 underutilized Papilionoideae crops provide insights into root nodulation and disease resistanc.</title>
        <authorList>
            <person name="Yuan L."/>
        </authorList>
    </citation>
    <scope>NUCLEOTIDE SEQUENCE [LARGE SCALE GENOMIC DNA]</scope>
    <source>
        <strain evidence="7">ZHUSHIDOU_FW_LH</strain>
        <tissue evidence="7">Leaf</tissue>
    </source>
</reference>
<dbReference type="PANTHER" id="PTHR30457:SF0">
    <property type="entry name" value="PHOSPHATASE, PUTATIVE (AFU_ORTHOLOGUE AFUA_4G01070)-RELATED"/>
    <property type="match status" value="1"/>
</dbReference>
<proteinExistence type="inferred from homology"/>
<dbReference type="InterPro" id="IPR030048">
    <property type="entry name" value="SurE"/>
</dbReference>
<feature type="signal peptide" evidence="5">
    <location>
        <begin position="1"/>
        <end position="31"/>
    </location>
</feature>
<dbReference type="Proteomes" id="UP001372338">
    <property type="component" value="Unassembled WGS sequence"/>
</dbReference>
<evidence type="ECO:0000256" key="5">
    <source>
        <dbReference type="SAM" id="SignalP"/>
    </source>
</evidence>
<evidence type="ECO:0000259" key="6">
    <source>
        <dbReference type="Pfam" id="PF01975"/>
    </source>
</evidence>
<keyword evidence="4" id="KW-0812">Transmembrane</keyword>
<keyword evidence="8" id="KW-1185">Reference proteome</keyword>
<dbReference type="EMBL" id="JAYWIO010000007">
    <property type="protein sequence ID" value="KAK7253161.1"/>
    <property type="molecule type" value="Genomic_DNA"/>
</dbReference>
<name>A0AAN9HSW7_CROPI</name>
<evidence type="ECO:0000256" key="4">
    <source>
        <dbReference type="SAM" id="Phobius"/>
    </source>
</evidence>
<dbReference type="GO" id="GO:0005829">
    <property type="term" value="C:cytosol"/>
    <property type="evidence" value="ECO:0007669"/>
    <property type="project" value="TreeGrafter"/>
</dbReference>
<dbReference type="InterPro" id="IPR036523">
    <property type="entry name" value="SurE-like_sf"/>
</dbReference>
<dbReference type="SUPFAM" id="SSF64167">
    <property type="entry name" value="SurE-like"/>
    <property type="match status" value="1"/>
</dbReference>
<protein>
    <recommendedName>
        <fullName evidence="6">Survival protein SurE-like phosphatase/nucleotidase domain-containing protein</fullName>
    </recommendedName>
</protein>
<feature type="transmembrane region" description="Helical" evidence="4">
    <location>
        <begin position="126"/>
        <end position="153"/>
    </location>
</feature>
<keyword evidence="3" id="KW-0378">Hydrolase</keyword>
<evidence type="ECO:0000256" key="3">
    <source>
        <dbReference type="ARBA" id="ARBA00022801"/>
    </source>
</evidence>
<feature type="chain" id="PRO_5042838023" description="Survival protein SurE-like phosphatase/nucleotidase domain-containing protein" evidence="5">
    <location>
        <begin position="32"/>
        <end position="293"/>
    </location>
</feature>
<accession>A0AAN9HSW7</accession>
<keyword evidence="5" id="KW-0732">Signal</keyword>
<dbReference type="AlphaFoldDB" id="A0AAN9HSW7"/>
<evidence type="ECO:0000313" key="8">
    <source>
        <dbReference type="Proteomes" id="UP001372338"/>
    </source>
</evidence>
<evidence type="ECO:0000313" key="7">
    <source>
        <dbReference type="EMBL" id="KAK7253161.1"/>
    </source>
</evidence>
<dbReference type="Pfam" id="PF01975">
    <property type="entry name" value="SurE"/>
    <property type="match status" value="1"/>
</dbReference>
<dbReference type="PANTHER" id="PTHR30457">
    <property type="entry name" value="5'-NUCLEOTIDASE SURE"/>
    <property type="match status" value="1"/>
</dbReference>
<organism evidence="7 8">
    <name type="scientific">Crotalaria pallida</name>
    <name type="common">Smooth rattlebox</name>
    <name type="synonym">Crotalaria striata</name>
    <dbReference type="NCBI Taxonomy" id="3830"/>
    <lineage>
        <taxon>Eukaryota</taxon>
        <taxon>Viridiplantae</taxon>
        <taxon>Streptophyta</taxon>
        <taxon>Embryophyta</taxon>
        <taxon>Tracheophyta</taxon>
        <taxon>Spermatophyta</taxon>
        <taxon>Magnoliopsida</taxon>
        <taxon>eudicotyledons</taxon>
        <taxon>Gunneridae</taxon>
        <taxon>Pentapetalae</taxon>
        <taxon>rosids</taxon>
        <taxon>fabids</taxon>
        <taxon>Fabales</taxon>
        <taxon>Fabaceae</taxon>
        <taxon>Papilionoideae</taxon>
        <taxon>50 kb inversion clade</taxon>
        <taxon>genistoids sensu lato</taxon>
        <taxon>core genistoids</taxon>
        <taxon>Crotalarieae</taxon>
        <taxon>Crotalaria</taxon>
    </lineage>
</organism>
<keyword evidence="4" id="KW-0472">Membrane</keyword>
<gene>
    <name evidence="7" type="ORF">RIF29_37647</name>
</gene>
<sequence>MIVPPRHLIDVAKSVWLMWLFIQFPFRSSEGGSSLRSWNWENPGTVLHAPGLSPSQSQFQTGTEQHLYYSLSGNSLLVWFVSCVVGFRFGVHLASIIVETDRRPIHQSVCQCQIKLLATRHSTPPCFFVCLLACFLFYLFCPLLHYIYIYIWMNNNAYDENVNACGGEEQREKETMEEEKRGTILITNDDGINAPGLQALVQSLVATNLFNLYVCAPDSEKSCIGHSITWLHPVAVKPVHIHGTTSAFAVSGTPADCTSLGVSKTLFPIVPDLVISGINNGDNSGYDMYAVSS</sequence>
<feature type="transmembrane region" description="Helical" evidence="4">
    <location>
        <begin position="76"/>
        <end position="98"/>
    </location>
</feature>
<comment type="similarity">
    <text evidence="1">Belongs to the SurE nucleotidase family.</text>
</comment>
<dbReference type="GO" id="GO:0046872">
    <property type="term" value="F:metal ion binding"/>
    <property type="evidence" value="ECO:0007669"/>
    <property type="project" value="UniProtKB-KW"/>
</dbReference>
<dbReference type="GO" id="GO:0008252">
    <property type="term" value="F:nucleotidase activity"/>
    <property type="evidence" value="ECO:0007669"/>
    <property type="project" value="InterPro"/>
</dbReference>
<keyword evidence="4" id="KW-1133">Transmembrane helix</keyword>
<evidence type="ECO:0000256" key="1">
    <source>
        <dbReference type="ARBA" id="ARBA00011062"/>
    </source>
</evidence>
<evidence type="ECO:0000256" key="2">
    <source>
        <dbReference type="ARBA" id="ARBA00022723"/>
    </source>
</evidence>